<dbReference type="Ensembl" id="ENSMPUT00000000858.1">
    <property type="protein sequence ID" value="ENSMPUP00000000842.1"/>
    <property type="gene ID" value="ENSMPUG00000000846.1"/>
</dbReference>
<dbReference type="EMBL" id="AEYP01080192">
    <property type="status" value="NOT_ANNOTATED_CDS"/>
    <property type="molecule type" value="Genomic_DNA"/>
</dbReference>
<name>M3XP42_MUSPF</name>
<protein>
    <submittedName>
        <fullName evidence="2">Uncharacterized protein</fullName>
    </submittedName>
</protein>
<evidence type="ECO:0000313" key="2">
    <source>
        <dbReference type="Ensembl" id="ENSMPUP00000000842.1"/>
    </source>
</evidence>
<dbReference type="HOGENOM" id="CLU_3147027_0_0_1"/>
<reference evidence="2" key="1">
    <citation type="submission" date="2024-06" db="UniProtKB">
        <authorList>
            <consortium name="Ensembl"/>
        </authorList>
    </citation>
    <scope>IDENTIFICATION</scope>
</reference>
<feature type="region of interest" description="Disordered" evidence="1">
    <location>
        <begin position="1"/>
        <end position="49"/>
    </location>
</feature>
<dbReference type="InParanoid" id="M3XP42"/>
<feature type="compositionally biased region" description="Pro residues" evidence="1">
    <location>
        <begin position="29"/>
        <end position="42"/>
    </location>
</feature>
<accession>M3XP42</accession>
<evidence type="ECO:0000256" key="1">
    <source>
        <dbReference type="SAM" id="MobiDB-lite"/>
    </source>
</evidence>
<dbReference type="AlphaFoldDB" id="M3XP42"/>
<proteinExistence type="predicted"/>
<organism evidence="2">
    <name type="scientific">Mustela putorius furo</name>
    <name type="common">European domestic ferret</name>
    <name type="synonym">Mustela furo</name>
    <dbReference type="NCBI Taxonomy" id="9669"/>
    <lineage>
        <taxon>Eukaryota</taxon>
        <taxon>Metazoa</taxon>
        <taxon>Chordata</taxon>
        <taxon>Craniata</taxon>
        <taxon>Vertebrata</taxon>
        <taxon>Euteleostomi</taxon>
        <taxon>Mammalia</taxon>
        <taxon>Eutheria</taxon>
        <taxon>Laurasiatheria</taxon>
        <taxon>Carnivora</taxon>
        <taxon>Caniformia</taxon>
        <taxon>Musteloidea</taxon>
        <taxon>Mustelidae</taxon>
        <taxon>Mustelinae</taxon>
        <taxon>Mustela</taxon>
    </lineage>
</organism>
<sequence length="49" mass="5311">EIEGVQVCESPGLHTSQHSPKHIPSPMSIIPPPSPKPPPPSNPQIFMVY</sequence>